<dbReference type="FunFam" id="3.40.50.200:FF:000007">
    <property type="entry name" value="Subtilisin-like serine protease"/>
    <property type="match status" value="1"/>
</dbReference>
<dbReference type="PROSITE" id="PS51892">
    <property type="entry name" value="SUBTILASE"/>
    <property type="match status" value="1"/>
</dbReference>
<comment type="caution">
    <text evidence="10">The sequence shown here is derived from an EMBL/GenBank/DDBJ whole genome shotgun (WGS) entry which is preliminary data.</text>
</comment>
<organism evidence="10 11">
    <name type="scientific">Tieghemiomyces parasiticus</name>
    <dbReference type="NCBI Taxonomy" id="78921"/>
    <lineage>
        <taxon>Eukaryota</taxon>
        <taxon>Fungi</taxon>
        <taxon>Fungi incertae sedis</taxon>
        <taxon>Zoopagomycota</taxon>
        <taxon>Kickxellomycotina</taxon>
        <taxon>Dimargaritomycetes</taxon>
        <taxon>Dimargaritales</taxon>
        <taxon>Dimargaritaceae</taxon>
        <taxon>Tieghemiomyces</taxon>
    </lineage>
</organism>
<evidence type="ECO:0000256" key="2">
    <source>
        <dbReference type="ARBA" id="ARBA00022670"/>
    </source>
</evidence>
<name>A0A9W8AD05_9FUNG</name>
<feature type="domain" description="Inhibitor I9" evidence="9">
    <location>
        <begin position="45"/>
        <end position="130"/>
    </location>
</feature>
<dbReference type="GO" id="GO:0006508">
    <property type="term" value="P:proteolysis"/>
    <property type="evidence" value="ECO:0007669"/>
    <property type="project" value="UniProtKB-KW"/>
</dbReference>
<sequence>MVSCRLVIVAVLAWSSVQASSLFSAHPLREAPLLSDMTAEVVPDSYMVIFKRDVDADALHTHLTQLTTLLDMANLEAGFTDGDEDPNELAHVYRLPGLHGYAGRFQPDVLARIRGATDVVDYVEHDSIVYATDVQHRAPWGLARTSSRDTLSLRNFEKYVYDGKGGEGVTVYVVDTGVNINHVDLKDRARWGKTIPRNDEDEDGNGHGSHVAGTIAGTTYGVAKKAHIVAVKVLGSNGSGTMSDVVKGVEFTAIDHKSRNPNGTSIANMSLGGGPSRTLDMAVNAAVNHNVFFAVAAGNENADACGSSPASAEAALTVGASTIYDGRAYFSNFGKCVDVYAPGLNIRSIWKGSKTATNTISGTSMASPHVAGLAAYFLSLADEPISPAELKKMILDSSTQNKLTGLTASCPNKLIYNNPPSDLTTGLLY</sequence>
<dbReference type="InterPro" id="IPR034193">
    <property type="entry name" value="PCSK9_ProteinaseK-like"/>
</dbReference>
<dbReference type="GO" id="GO:0004252">
    <property type="term" value="F:serine-type endopeptidase activity"/>
    <property type="evidence" value="ECO:0007669"/>
    <property type="project" value="UniProtKB-UniRule"/>
</dbReference>
<dbReference type="CDD" id="cd04077">
    <property type="entry name" value="Peptidases_S8_PCSK9_ProteinaseK_like"/>
    <property type="match status" value="1"/>
</dbReference>
<accession>A0A9W8AD05</accession>
<evidence type="ECO:0000313" key="11">
    <source>
        <dbReference type="Proteomes" id="UP001150569"/>
    </source>
</evidence>
<dbReference type="InterPro" id="IPR000209">
    <property type="entry name" value="Peptidase_S8/S53_dom"/>
</dbReference>
<dbReference type="PROSITE" id="PS00137">
    <property type="entry name" value="SUBTILASE_HIS"/>
    <property type="match status" value="1"/>
</dbReference>
<feature type="active site" description="Charge relay system" evidence="5">
    <location>
        <position position="175"/>
    </location>
</feature>
<keyword evidence="7" id="KW-0732">Signal</keyword>
<dbReference type="SUPFAM" id="SSF52743">
    <property type="entry name" value="Subtilisin-like"/>
    <property type="match status" value="1"/>
</dbReference>
<dbReference type="EC" id="3.4.21.48" evidence="10"/>
<dbReference type="PANTHER" id="PTHR43806:SF11">
    <property type="entry name" value="CEREVISIN-RELATED"/>
    <property type="match status" value="1"/>
</dbReference>
<keyword evidence="4 5" id="KW-0720">Serine protease</keyword>
<feature type="signal peptide" evidence="7">
    <location>
        <begin position="1"/>
        <end position="19"/>
    </location>
</feature>
<dbReference type="InterPro" id="IPR050131">
    <property type="entry name" value="Peptidase_S8_subtilisin-like"/>
</dbReference>
<protein>
    <submittedName>
        <fullName evidence="10">Proteinase B</fullName>
        <ecNumber evidence="10">3.4.21.48</ecNumber>
    </submittedName>
</protein>
<dbReference type="OrthoDB" id="206201at2759"/>
<dbReference type="Pfam" id="PF00082">
    <property type="entry name" value="Peptidase_S8"/>
    <property type="match status" value="1"/>
</dbReference>
<evidence type="ECO:0000256" key="4">
    <source>
        <dbReference type="ARBA" id="ARBA00022825"/>
    </source>
</evidence>
<dbReference type="SUPFAM" id="SSF54897">
    <property type="entry name" value="Protease propeptides/inhibitors"/>
    <property type="match status" value="1"/>
</dbReference>
<evidence type="ECO:0000256" key="6">
    <source>
        <dbReference type="RuleBase" id="RU003355"/>
    </source>
</evidence>
<evidence type="ECO:0000256" key="3">
    <source>
        <dbReference type="ARBA" id="ARBA00022801"/>
    </source>
</evidence>
<dbReference type="AlphaFoldDB" id="A0A9W8AD05"/>
<reference evidence="10" key="1">
    <citation type="submission" date="2022-07" db="EMBL/GenBank/DDBJ databases">
        <title>Phylogenomic reconstructions and comparative analyses of Kickxellomycotina fungi.</title>
        <authorList>
            <person name="Reynolds N.K."/>
            <person name="Stajich J.E."/>
            <person name="Barry K."/>
            <person name="Grigoriev I.V."/>
            <person name="Crous P."/>
            <person name="Smith M.E."/>
        </authorList>
    </citation>
    <scope>NUCLEOTIDE SEQUENCE</scope>
    <source>
        <strain evidence="10">RSA 861</strain>
    </source>
</reference>
<dbReference type="GO" id="GO:0005615">
    <property type="term" value="C:extracellular space"/>
    <property type="evidence" value="ECO:0007669"/>
    <property type="project" value="TreeGrafter"/>
</dbReference>
<keyword evidence="11" id="KW-1185">Reference proteome</keyword>
<dbReference type="InterPro" id="IPR023827">
    <property type="entry name" value="Peptidase_S8_Asp-AS"/>
</dbReference>
<feature type="chain" id="PRO_5040745540" evidence="7">
    <location>
        <begin position="20"/>
        <end position="429"/>
    </location>
</feature>
<evidence type="ECO:0000313" key="10">
    <source>
        <dbReference type="EMBL" id="KAJ1923238.1"/>
    </source>
</evidence>
<feature type="active site" description="Charge relay system" evidence="5">
    <location>
        <position position="207"/>
    </location>
</feature>
<keyword evidence="3 5" id="KW-0378">Hydrolase</keyword>
<dbReference type="InterPro" id="IPR023828">
    <property type="entry name" value="Peptidase_S8_Ser-AS"/>
</dbReference>
<dbReference type="PROSITE" id="PS00136">
    <property type="entry name" value="SUBTILASE_ASP"/>
    <property type="match status" value="1"/>
</dbReference>
<proteinExistence type="inferred from homology"/>
<feature type="domain" description="Peptidase S8/S53" evidence="8">
    <location>
        <begin position="166"/>
        <end position="405"/>
    </location>
</feature>
<comment type="similarity">
    <text evidence="1 5 6">Belongs to the peptidase S8 family.</text>
</comment>
<dbReference type="InterPro" id="IPR010259">
    <property type="entry name" value="S8pro/Inhibitor_I9"/>
</dbReference>
<evidence type="ECO:0000256" key="1">
    <source>
        <dbReference type="ARBA" id="ARBA00011073"/>
    </source>
</evidence>
<dbReference type="InterPro" id="IPR037045">
    <property type="entry name" value="S8pro/Inhibitor_I9_sf"/>
</dbReference>
<evidence type="ECO:0000259" key="9">
    <source>
        <dbReference type="Pfam" id="PF05922"/>
    </source>
</evidence>
<evidence type="ECO:0000256" key="5">
    <source>
        <dbReference type="PROSITE-ProRule" id="PRU01240"/>
    </source>
</evidence>
<gene>
    <name evidence="10" type="primary">PRB1_2</name>
    <name evidence="10" type="ORF">IWQ60_005993</name>
</gene>
<dbReference type="Gene3D" id="3.40.50.200">
    <property type="entry name" value="Peptidase S8/S53 domain"/>
    <property type="match status" value="1"/>
</dbReference>
<dbReference type="PRINTS" id="PR00723">
    <property type="entry name" value="SUBTILISIN"/>
</dbReference>
<evidence type="ECO:0000259" key="8">
    <source>
        <dbReference type="Pfam" id="PF00082"/>
    </source>
</evidence>
<evidence type="ECO:0000256" key="7">
    <source>
        <dbReference type="SAM" id="SignalP"/>
    </source>
</evidence>
<dbReference type="Pfam" id="PF05922">
    <property type="entry name" value="Inhibitor_I9"/>
    <property type="match status" value="1"/>
</dbReference>
<dbReference type="InterPro" id="IPR022398">
    <property type="entry name" value="Peptidase_S8_His-AS"/>
</dbReference>
<dbReference type="Gene3D" id="3.30.70.80">
    <property type="entry name" value="Peptidase S8 propeptide/proteinase inhibitor I9"/>
    <property type="match status" value="1"/>
</dbReference>
<dbReference type="PROSITE" id="PS00138">
    <property type="entry name" value="SUBTILASE_SER"/>
    <property type="match status" value="1"/>
</dbReference>
<dbReference type="Proteomes" id="UP001150569">
    <property type="component" value="Unassembled WGS sequence"/>
</dbReference>
<feature type="active site" description="Charge relay system" evidence="5">
    <location>
        <position position="364"/>
    </location>
</feature>
<dbReference type="PANTHER" id="PTHR43806">
    <property type="entry name" value="PEPTIDASE S8"/>
    <property type="match status" value="1"/>
</dbReference>
<dbReference type="InterPro" id="IPR015500">
    <property type="entry name" value="Peptidase_S8_subtilisin-rel"/>
</dbReference>
<keyword evidence="2 5" id="KW-0645">Protease</keyword>
<dbReference type="EMBL" id="JANBPT010000345">
    <property type="protein sequence ID" value="KAJ1923238.1"/>
    <property type="molecule type" value="Genomic_DNA"/>
</dbReference>
<dbReference type="InterPro" id="IPR036852">
    <property type="entry name" value="Peptidase_S8/S53_dom_sf"/>
</dbReference>